<keyword evidence="10" id="KW-0902">Two-component regulatory system</keyword>
<dbReference type="PROSITE" id="PS50112">
    <property type="entry name" value="PAS"/>
    <property type="match status" value="1"/>
</dbReference>
<dbReference type="SUPFAM" id="SSF55785">
    <property type="entry name" value="PYP-like sensor domain (PAS domain)"/>
    <property type="match status" value="1"/>
</dbReference>
<evidence type="ECO:0000256" key="12">
    <source>
        <dbReference type="SAM" id="Coils"/>
    </source>
</evidence>
<dbReference type="InterPro" id="IPR003661">
    <property type="entry name" value="HisK_dim/P_dom"/>
</dbReference>
<dbReference type="Pfam" id="PF13188">
    <property type="entry name" value="PAS_8"/>
    <property type="match status" value="1"/>
</dbReference>
<dbReference type="InterPro" id="IPR004358">
    <property type="entry name" value="Sig_transdc_His_kin-like_C"/>
</dbReference>
<dbReference type="HOGENOM" id="CLU_363201_0_0_9"/>
<dbReference type="AlphaFoldDB" id="U2N0C4"/>
<dbReference type="PRINTS" id="PR00344">
    <property type="entry name" value="BCTRLSENSOR"/>
</dbReference>
<dbReference type="InterPro" id="IPR000014">
    <property type="entry name" value="PAS"/>
</dbReference>
<dbReference type="PANTHER" id="PTHR43047">
    <property type="entry name" value="TWO-COMPONENT HISTIDINE PROTEIN KINASE"/>
    <property type="match status" value="1"/>
</dbReference>
<evidence type="ECO:0000313" key="16">
    <source>
        <dbReference type="Proteomes" id="UP000016721"/>
    </source>
</evidence>
<evidence type="ECO:0000256" key="5">
    <source>
        <dbReference type="ARBA" id="ARBA00022553"/>
    </source>
</evidence>
<gene>
    <name evidence="15" type="ORF">CINTURNW_3842</name>
</gene>
<dbReference type="Pfam" id="PF02518">
    <property type="entry name" value="HATPase_c"/>
    <property type="match status" value="1"/>
</dbReference>
<dbReference type="SUPFAM" id="SSF47384">
    <property type="entry name" value="Homodimeric domain of signal transducing histidine kinase"/>
    <property type="match status" value="1"/>
</dbReference>
<dbReference type="PANTHER" id="PTHR43047:SF72">
    <property type="entry name" value="OSMOSENSING HISTIDINE PROTEIN KINASE SLN1"/>
    <property type="match status" value="1"/>
</dbReference>
<dbReference type="GO" id="GO:0000155">
    <property type="term" value="F:phosphorelay sensor kinase activity"/>
    <property type="evidence" value="ECO:0007669"/>
    <property type="project" value="InterPro"/>
</dbReference>
<dbReference type="SUPFAM" id="SSF55781">
    <property type="entry name" value="GAF domain-like"/>
    <property type="match status" value="2"/>
</dbReference>
<dbReference type="SUPFAM" id="SSF55874">
    <property type="entry name" value="ATPase domain of HSP90 chaperone/DNA topoisomerase II/histidine kinase"/>
    <property type="match status" value="1"/>
</dbReference>
<keyword evidence="6" id="KW-0808">Transferase</keyword>
<keyword evidence="9" id="KW-0067">ATP-binding</keyword>
<feature type="coiled-coil region" evidence="12">
    <location>
        <begin position="481"/>
        <end position="515"/>
    </location>
</feature>
<dbReference type="InterPro" id="IPR029016">
    <property type="entry name" value="GAF-like_dom_sf"/>
</dbReference>
<evidence type="ECO:0000256" key="6">
    <source>
        <dbReference type="ARBA" id="ARBA00022679"/>
    </source>
</evidence>
<dbReference type="CDD" id="cd00082">
    <property type="entry name" value="HisKA"/>
    <property type="match status" value="1"/>
</dbReference>
<evidence type="ECO:0000256" key="9">
    <source>
        <dbReference type="ARBA" id="ARBA00022840"/>
    </source>
</evidence>
<proteinExistence type="predicted"/>
<evidence type="ECO:0000256" key="1">
    <source>
        <dbReference type="ARBA" id="ARBA00000085"/>
    </source>
</evidence>
<name>U2N0C4_9CLOT</name>
<dbReference type="InterPro" id="IPR036097">
    <property type="entry name" value="HisK_dim/P_sf"/>
</dbReference>
<comment type="caution">
    <text evidence="15">The sequence shown here is derived from an EMBL/GenBank/DDBJ whole genome shotgun (WGS) entry which is preliminary data.</text>
</comment>
<dbReference type="eggNOG" id="COG2205">
    <property type="taxonomic scope" value="Bacteria"/>
</dbReference>
<keyword evidence="7" id="KW-0547">Nucleotide-binding</keyword>
<keyword evidence="4" id="KW-1003">Cell membrane</keyword>
<dbReference type="FunFam" id="3.30.565.10:FF:000023">
    <property type="entry name" value="PAS domain-containing sensor histidine kinase"/>
    <property type="match status" value="1"/>
</dbReference>
<dbReference type="EC" id="2.7.13.3" evidence="3"/>
<comment type="catalytic activity">
    <reaction evidence="1">
        <text>ATP + protein L-histidine = ADP + protein N-phospho-L-histidine.</text>
        <dbReference type="EC" id="2.7.13.3"/>
    </reaction>
</comment>
<dbReference type="Gene3D" id="1.10.287.130">
    <property type="match status" value="1"/>
</dbReference>
<evidence type="ECO:0000259" key="14">
    <source>
        <dbReference type="PROSITE" id="PS50112"/>
    </source>
</evidence>
<sequence length="769" mass="87582">MKIDELEKVLNGKEMQSNKELESTKLLQKISLELIPEENTQILFEKIMDVVMQIMHSDYASLQMLHTQPAEGDKLQLLASRGFNPQAEKFWEWVYAEHAGSTCGEALRTGKRVIAPNVLECDFMKGTEDLYTYLQTGIHAVQTTPLYSRSGKLVGMISTHWQETYEPSDQQLWLLDVLSRQAADLIEQVQYKEKFKENEEKYQALFEYMNEGFFLAELIYDDKGNPIDYVYLDANPAFEDVLGLKKKEILGKSRSETLLFPSFWIDIFGKVALTGQSTIFQGFSEGLNRHFMIKAFSPKLGQFACLIQDITENKRAENRIKWDKEKAEILYEVTEQLLLSNNPQEIVQELCIRVMKFLKCHTFFNYLIDEKKAKLHLNACEGIPIETAKEIEWLDLGVAVCGCVAWDGCRIVAEKIQSTSDNRTDLVKSFGIRAYACHPLMYQNKIIGTLSFGTKSKDTFDSDELDLMKAVANQVSIAMNRITAEKRLIEQQQLIINAENEKRQVLEKTLEMKDEFLSLISHELRTPLNVINTAVQAMQLICKDELSDKAKGYIKMIRQNMFRQLRLVNNLLDITRTNAGSVKIHKKNIDIVFLTNSIVKSVSTFASQKGVNIEFITSLTKKIIGIDEEKYERILLNLLSNAIKFTPEGKSVTVKMRSMKKVLCIEVSDTGIGIPEDKIGIIFERFGQIDSLLSRQAEGAGIGLSLVKRFVEALNGSISVKSKVGKGSNFTIILPDHKVLEEFDLDITTDLMDDRLIQITTVEFSDIYL</sequence>
<evidence type="ECO:0000256" key="10">
    <source>
        <dbReference type="ARBA" id="ARBA00023012"/>
    </source>
</evidence>
<dbReference type="SMART" id="SM00388">
    <property type="entry name" value="HisKA"/>
    <property type="match status" value="1"/>
</dbReference>
<keyword evidence="12" id="KW-0175">Coiled coil</keyword>
<keyword evidence="8 15" id="KW-0418">Kinase</keyword>
<keyword evidence="16" id="KW-1185">Reference proteome</keyword>
<dbReference type="GO" id="GO:0005524">
    <property type="term" value="F:ATP binding"/>
    <property type="evidence" value="ECO:0007669"/>
    <property type="project" value="UniProtKB-KW"/>
</dbReference>
<dbReference type="InterPro" id="IPR035965">
    <property type="entry name" value="PAS-like_dom_sf"/>
</dbReference>
<evidence type="ECO:0000256" key="8">
    <source>
        <dbReference type="ARBA" id="ARBA00022777"/>
    </source>
</evidence>
<dbReference type="EMBL" id="APJA01000024">
    <property type="protein sequence ID" value="ERK28947.1"/>
    <property type="molecule type" value="Genomic_DNA"/>
</dbReference>
<dbReference type="Pfam" id="PF00512">
    <property type="entry name" value="HisKA"/>
    <property type="match status" value="1"/>
</dbReference>
<feature type="domain" description="Histidine kinase" evidence="13">
    <location>
        <begin position="519"/>
        <end position="738"/>
    </location>
</feature>
<dbReference type="Gene3D" id="3.30.450.40">
    <property type="match status" value="2"/>
</dbReference>
<reference evidence="15 16" key="1">
    <citation type="journal article" date="2013" name="Genome Announc.">
        <title>Draft Genome Sequence of the Hydrogen- and Ethanol-Producing Bacterium Clostridium intestinale Strain URNW.</title>
        <authorList>
            <person name="Lal S."/>
            <person name="Ramachandran U."/>
            <person name="Zhang X."/>
            <person name="Sparling R."/>
            <person name="Levin D.B."/>
        </authorList>
    </citation>
    <scope>NUCLEOTIDE SEQUENCE [LARGE SCALE GENOMIC DNA]</scope>
    <source>
        <strain evidence="15 16">URNW</strain>
    </source>
</reference>
<dbReference type="InterPro" id="IPR005467">
    <property type="entry name" value="His_kinase_dom"/>
</dbReference>
<evidence type="ECO:0000256" key="11">
    <source>
        <dbReference type="ARBA" id="ARBA00023136"/>
    </source>
</evidence>
<feature type="domain" description="PAS" evidence="14">
    <location>
        <begin position="218"/>
        <end position="262"/>
    </location>
</feature>
<dbReference type="Pfam" id="PF01590">
    <property type="entry name" value="GAF"/>
    <property type="match status" value="1"/>
</dbReference>
<dbReference type="PATRIC" id="fig|1294142.3.peg.4005"/>
<keyword evidence="5" id="KW-0597">Phosphoprotein</keyword>
<accession>U2N0C4</accession>
<dbReference type="PROSITE" id="PS50109">
    <property type="entry name" value="HIS_KIN"/>
    <property type="match status" value="1"/>
</dbReference>
<dbReference type="OrthoDB" id="9813394at2"/>
<evidence type="ECO:0000256" key="4">
    <source>
        <dbReference type="ARBA" id="ARBA00022475"/>
    </source>
</evidence>
<dbReference type="CDD" id="cd16922">
    <property type="entry name" value="HATPase_EvgS-ArcB-TorS-like"/>
    <property type="match status" value="1"/>
</dbReference>
<dbReference type="SMART" id="SM00065">
    <property type="entry name" value="GAF"/>
    <property type="match status" value="2"/>
</dbReference>
<dbReference type="STRING" id="1294142.CINTURNW_3842"/>
<dbReference type="Proteomes" id="UP000016721">
    <property type="component" value="Unassembled WGS sequence"/>
</dbReference>
<keyword evidence="11" id="KW-0472">Membrane</keyword>
<dbReference type="Gene3D" id="3.30.450.20">
    <property type="entry name" value="PAS domain"/>
    <property type="match status" value="1"/>
</dbReference>
<evidence type="ECO:0000259" key="13">
    <source>
        <dbReference type="PROSITE" id="PS50109"/>
    </source>
</evidence>
<dbReference type="GO" id="GO:0005886">
    <property type="term" value="C:plasma membrane"/>
    <property type="evidence" value="ECO:0007669"/>
    <property type="project" value="UniProtKB-SubCell"/>
</dbReference>
<dbReference type="GO" id="GO:0009927">
    <property type="term" value="F:histidine phosphotransfer kinase activity"/>
    <property type="evidence" value="ECO:0007669"/>
    <property type="project" value="TreeGrafter"/>
</dbReference>
<dbReference type="RefSeq" id="WP_021803768.1">
    <property type="nucleotide sequence ID" value="NZ_KI273145.1"/>
</dbReference>
<dbReference type="Gene3D" id="3.30.565.10">
    <property type="entry name" value="Histidine kinase-like ATPase, C-terminal domain"/>
    <property type="match status" value="1"/>
</dbReference>
<comment type="subcellular location">
    <subcellularLocation>
        <location evidence="2">Cell membrane</location>
    </subcellularLocation>
</comment>
<dbReference type="InterPro" id="IPR003594">
    <property type="entry name" value="HATPase_dom"/>
</dbReference>
<protein>
    <recommendedName>
        <fullName evidence="3">histidine kinase</fullName>
        <ecNumber evidence="3">2.7.13.3</ecNumber>
    </recommendedName>
</protein>
<dbReference type="InterPro" id="IPR003018">
    <property type="entry name" value="GAF"/>
</dbReference>
<dbReference type="SMART" id="SM00387">
    <property type="entry name" value="HATPase_c"/>
    <property type="match status" value="1"/>
</dbReference>
<evidence type="ECO:0000256" key="3">
    <source>
        <dbReference type="ARBA" id="ARBA00012438"/>
    </source>
</evidence>
<evidence type="ECO:0000256" key="7">
    <source>
        <dbReference type="ARBA" id="ARBA00022741"/>
    </source>
</evidence>
<organism evidence="15 16">
    <name type="scientific">Clostridium intestinale URNW</name>
    <dbReference type="NCBI Taxonomy" id="1294142"/>
    <lineage>
        <taxon>Bacteria</taxon>
        <taxon>Bacillati</taxon>
        <taxon>Bacillota</taxon>
        <taxon>Clostridia</taxon>
        <taxon>Eubacteriales</taxon>
        <taxon>Clostridiaceae</taxon>
        <taxon>Clostridium</taxon>
    </lineage>
</organism>
<dbReference type="Pfam" id="PF13185">
    <property type="entry name" value="GAF_2"/>
    <property type="match status" value="1"/>
</dbReference>
<evidence type="ECO:0000256" key="2">
    <source>
        <dbReference type="ARBA" id="ARBA00004236"/>
    </source>
</evidence>
<evidence type="ECO:0000313" key="15">
    <source>
        <dbReference type="EMBL" id="ERK28947.1"/>
    </source>
</evidence>
<dbReference type="InterPro" id="IPR036890">
    <property type="entry name" value="HATPase_C_sf"/>
</dbReference>